<proteinExistence type="predicted"/>
<keyword evidence="3" id="KW-1185">Reference proteome</keyword>
<sequence>MSDQMAKQRRQAGCDVWRLMHEHDSDPERRDWAKLPPNLASEIAGRLLGIDLTEYIRLPKIRLLNVATGASLTRVEFPELSGCHAMGYAEGLLVLWNKATSGIRLLNPLTRAVTDLPSFSSVLADASSAAAVLDTDNAYQSRGFGVIDGGASSPAMVIFLDGVGVVPMLACIRLGEPSWALIDTSEIDGGTAGVSFSSVLSLRGRFYMSTSAGHVLAVEPHPEPRLVYVIIRQQTATKAATRPTATAAVSPATETRPFFDFFLAPSSNDDDHSGMVMVRASRERRQVSVFEVDIDAGKLVPTSTVGTDRAVFIGSARVVSVSTRLFPSITGNAVYFCVGNRSIDLLFYIVHLDNGRGEPAQVPFSDQGQAAGPFVNPCNLDVYLASSIDVVQVLAM</sequence>
<dbReference type="AlphaFoldDB" id="A0ABC8VA27"/>
<protein>
    <recommendedName>
        <fullName evidence="1">KIB1-4 beta-propeller domain-containing protein</fullName>
    </recommendedName>
</protein>
<evidence type="ECO:0000259" key="1">
    <source>
        <dbReference type="Pfam" id="PF03478"/>
    </source>
</evidence>
<evidence type="ECO:0000313" key="3">
    <source>
        <dbReference type="Proteomes" id="UP001497457"/>
    </source>
</evidence>
<dbReference type="PANTHER" id="PTHR33165:SF54">
    <property type="entry name" value="DUF1618 DOMAIN-CONTAINING PROTEIN"/>
    <property type="match status" value="1"/>
</dbReference>
<name>A0ABC8VA27_9POAL</name>
<dbReference type="InterPro" id="IPR005174">
    <property type="entry name" value="KIB1-4_b-propeller"/>
</dbReference>
<reference evidence="2" key="1">
    <citation type="submission" date="2024-10" db="EMBL/GenBank/DDBJ databases">
        <authorList>
            <person name="Ryan C."/>
        </authorList>
    </citation>
    <scope>NUCLEOTIDE SEQUENCE [LARGE SCALE GENOMIC DNA]</scope>
</reference>
<feature type="domain" description="KIB1-4 beta-propeller" evidence="1">
    <location>
        <begin position="71"/>
        <end position="340"/>
    </location>
</feature>
<dbReference type="PANTHER" id="PTHR33165">
    <property type="entry name" value="F-BOX DOMAIN CONTAINING PROTEIN-LIKE-RELATED"/>
    <property type="match status" value="1"/>
</dbReference>
<organism evidence="2 3">
    <name type="scientific">Urochloa decumbens</name>
    <dbReference type="NCBI Taxonomy" id="240449"/>
    <lineage>
        <taxon>Eukaryota</taxon>
        <taxon>Viridiplantae</taxon>
        <taxon>Streptophyta</taxon>
        <taxon>Embryophyta</taxon>
        <taxon>Tracheophyta</taxon>
        <taxon>Spermatophyta</taxon>
        <taxon>Magnoliopsida</taxon>
        <taxon>Liliopsida</taxon>
        <taxon>Poales</taxon>
        <taxon>Poaceae</taxon>
        <taxon>PACMAD clade</taxon>
        <taxon>Panicoideae</taxon>
        <taxon>Panicodae</taxon>
        <taxon>Paniceae</taxon>
        <taxon>Melinidinae</taxon>
        <taxon>Urochloa</taxon>
    </lineage>
</organism>
<gene>
    <name evidence="2" type="ORF">URODEC1_LOCUS1178</name>
</gene>
<dbReference type="Proteomes" id="UP001497457">
    <property type="component" value="Chromosome 1b"/>
</dbReference>
<evidence type="ECO:0000313" key="2">
    <source>
        <dbReference type="EMBL" id="CAL4886506.1"/>
    </source>
</evidence>
<dbReference type="EMBL" id="OZ075111">
    <property type="protein sequence ID" value="CAL4886506.1"/>
    <property type="molecule type" value="Genomic_DNA"/>
</dbReference>
<dbReference type="Pfam" id="PF03478">
    <property type="entry name" value="Beta-prop_KIB1-4"/>
    <property type="match status" value="1"/>
</dbReference>
<accession>A0ABC8VA27</accession>